<evidence type="ECO:0000259" key="17">
    <source>
        <dbReference type="Pfam" id="PF00361"/>
    </source>
</evidence>
<keyword evidence="8" id="KW-1278">Translocase</keyword>
<evidence type="ECO:0000256" key="3">
    <source>
        <dbReference type="ARBA" id="ARBA00012944"/>
    </source>
</evidence>
<keyword evidence="7 16" id="KW-0812">Transmembrane</keyword>
<keyword evidence="13 16" id="KW-0496">Mitochondrion</keyword>
<keyword evidence="10 16" id="KW-1133">Transmembrane helix</keyword>
<accession>A0A1Y9T617</accession>
<dbReference type="EMBL" id="KU873120">
    <property type="protein sequence ID" value="AQT38520.1"/>
    <property type="molecule type" value="Genomic_DNA"/>
</dbReference>
<feature type="transmembrane region" description="Helical" evidence="16">
    <location>
        <begin position="320"/>
        <end position="347"/>
    </location>
</feature>
<evidence type="ECO:0000256" key="7">
    <source>
        <dbReference type="ARBA" id="ARBA00022692"/>
    </source>
</evidence>
<dbReference type="EC" id="7.1.1.2" evidence="3 16"/>
<evidence type="ECO:0000256" key="12">
    <source>
        <dbReference type="ARBA" id="ARBA00023075"/>
    </source>
</evidence>
<evidence type="ECO:0000256" key="11">
    <source>
        <dbReference type="ARBA" id="ARBA00023027"/>
    </source>
</evidence>
<comment type="catalytic activity">
    <reaction evidence="15 16">
        <text>a ubiquinone + NADH + 5 H(+)(in) = a ubiquinol + NAD(+) + 4 H(+)(out)</text>
        <dbReference type="Rhea" id="RHEA:29091"/>
        <dbReference type="Rhea" id="RHEA-COMP:9565"/>
        <dbReference type="Rhea" id="RHEA-COMP:9566"/>
        <dbReference type="ChEBI" id="CHEBI:15378"/>
        <dbReference type="ChEBI" id="CHEBI:16389"/>
        <dbReference type="ChEBI" id="CHEBI:17976"/>
        <dbReference type="ChEBI" id="CHEBI:57540"/>
        <dbReference type="ChEBI" id="CHEBI:57945"/>
        <dbReference type="EC" id="7.1.1.2"/>
    </reaction>
</comment>
<keyword evidence="5 16" id="KW-0813">Transport</keyword>
<feature type="transmembrane region" description="Helical" evidence="16">
    <location>
        <begin position="48"/>
        <end position="67"/>
    </location>
</feature>
<feature type="transmembrane region" description="Helical" evidence="16">
    <location>
        <begin position="166"/>
        <end position="187"/>
    </location>
</feature>
<keyword evidence="12 16" id="KW-0830">Ubiquinone</keyword>
<reference evidence="18" key="1">
    <citation type="journal article" date="2017" name="Sci. Rep.">
        <title>Evolution of sex-dependent mtDNA transmission in freshwater mussels (Bivalvia: Unionida).</title>
        <authorList>
            <person name="Guerra D."/>
            <person name="Plazzi F."/>
            <person name="Stewart D.T."/>
            <person name="Bogan A.E."/>
            <person name="Hoeh W.R."/>
            <person name="Breton S."/>
        </authorList>
    </citation>
    <scope>NUCLEOTIDE SEQUENCE</scope>
    <source>
        <strain evidence="18">H1495</strain>
        <tissue evidence="18">Gonad</tissue>
    </source>
</reference>
<evidence type="ECO:0000256" key="1">
    <source>
        <dbReference type="ARBA" id="ARBA00004225"/>
    </source>
</evidence>
<keyword evidence="6 16" id="KW-0679">Respiratory chain</keyword>
<evidence type="ECO:0000256" key="9">
    <source>
        <dbReference type="ARBA" id="ARBA00022982"/>
    </source>
</evidence>
<feature type="transmembrane region" description="Helical" evidence="16">
    <location>
        <begin position="367"/>
        <end position="389"/>
    </location>
</feature>
<evidence type="ECO:0000256" key="16">
    <source>
        <dbReference type="RuleBase" id="RU003297"/>
    </source>
</evidence>
<dbReference type="InterPro" id="IPR003918">
    <property type="entry name" value="NADH_UbQ_OxRdtase"/>
</dbReference>
<comment type="subcellular location">
    <subcellularLocation>
        <location evidence="1 16">Mitochondrion membrane</location>
        <topology evidence="1 16">Multi-pass membrane protein</topology>
    </subcellularLocation>
</comment>
<gene>
    <name evidence="18" type="primary">nad4</name>
</gene>
<comment type="similarity">
    <text evidence="2 16">Belongs to the complex I subunit 4 family.</text>
</comment>
<dbReference type="GO" id="GO:0008137">
    <property type="term" value="F:NADH dehydrogenase (ubiquinone) activity"/>
    <property type="evidence" value="ECO:0007669"/>
    <property type="project" value="UniProtKB-UniRule"/>
</dbReference>
<evidence type="ECO:0000256" key="10">
    <source>
        <dbReference type="ARBA" id="ARBA00022989"/>
    </source>
</evidence>
<dbReference type="GO" id="GO:0003954">
    <property type="term" value="F:NADH dehydrogenase activity"/>
    <property type="evidence" value="ECO:0007669"/>
    <property type="project" value="TreeGrafter"/>
</dbReference>
<feature type="domain" description="NADH:quinone oxidoreductase/Mrp antiporter transmembrane" evidence="17">
    <location>
        <begin position="98"/>
        <end position="376"/>
    </location>
</feature>
<dbReference type="InterPro" id="IPR001750">
    <property type="entry name" value="ND/Mrp_TM"/>
</dbReference>
<name>A0A1Y9T617_9BIVA</name>
<dbReference type="GO" id="GO:0042773">
    <property type="term" value="P:ATP synthesis coupled electron transport"/>
    <property type="evidence" value="ECO:0007669"/>
    <property type="project" value="InterPro"/>
</dbReference>
<keyword evidence="11 16" id="KW-0520">NAD</keyword>
<dbReference type="GO" id="GO:0031966">
    <property type="term" value="C:mitochondrial membrane"/>
    <property type="evidence" value="ECO:0007669"/>
    <property type="project" value="UniProtKB-SubCell"/>
</dbReference>
<evidence type="ECO:0000256" key="2">
    <source>
        <dbReference type="ARBA" id="ARBA00009025"/>
    </source>
</evidence>
<feature type="transmembrane region" description="Helical" evidence="16">
    <location>
        <begin position="234"/>
        <end position="256"/>
    </location>
</feature>
<sequence>MFFSFFVSWWFFVWGSCMLVVLSSLLWFNPGICASLYGNFFVVDGVSSSLISLSVLICMLSVLGSMFDVFHMHNKAWNFILNMWLLCAVLVLCFSVSSLMGFYIVFEFSLIPTLVLVMVWGYQPERLQAGKYMMLYTIGASLPLLLVILSMLNWEGYVSLLDLKKFYGFGWVFLLGSMLAFLVKLPIYGFHLWLPKAHVEAPVAGSMVLAGVLLKLGGYGLIRFVNIFGGVSGLFIEFWMGLGLVGGVLASIACFVQSDVKSLVAYSSVGHMSLVIGGIFSGFCWGLAGSILMMVAHGLCSAGMFFLASETYKCYHSRSLYIIKGGLVALPVMSLLWFLMCAINMAAPPSMNLWGELMLGVSILSHSLLWGFMTGMMVFLAAVYSWQVYCSTQHGQCPFWFRGGVYLGEYVSLLLCYVLLVVLSLMFLFLGLLV</sequence>
<dbReference type="GO" id="GO:0015990">
    <property type="term" value="P:electron transport coupled proton transport"/>
    <property type="evidence" value="ECO:0007669"/>
    <property type="project" value="TreeGrafter"/>
</dbReference>
<feature type="transmembrane region" description="Helical" evidence="16">
    <location>
        <begin position="103"/>
        <end position="122"/>
    </location>
</feature>
<dbReference type="PANTHER" id="PTHR43507:SF20">
    <property type="entry name" value="NADH-UBIQUINONE OXIDOREDUCTASE CHAIN 4"/>
    <property type="match status" value="1"/>
</dbReference>
<evidence type="ECO:0000256" key="6">
    <source>
        <dbReference type="ARBA" id="ARBA00022660"/>
    </source>
</evidence>
<keyword evidence="9 16" id="KW-0249">Electron transport</keyword>
<evidence type="ECO:0000256" key="5">
    <source>
        <dbReference type="ARBA" id="ARBA00022448"/>
    </source>
</evidence>
<feature type="transmembrane region" description="Helical" evidence="16">
    <location>
        <begin position="7"/>
        <end position="28"/>
    </location>
</feature>
<evidence type="ECO:0000256" key="14">
    <source>
        <dbReference type="ARBA" id="ARBA00023136"/>
    </source>
</evidence>
<feature type="transmembrane region" description="Helical" evidence="16">
    <location>
        <begin position="199"/>
        <end position="222"/>
    </location>
</feature>
<geneLocation type="mitochondrion" evidence="18"/>
<dbReference type="PANTHER" id="PTHR43507">
    <property type="entry name" value="NADH-UBIQUINONE OXIDOREDUCTASE CHAIN 4"/>
    <property type="match status" value="1"/>
</dbReference>
<dbReference type="AlphaFoldDB" id="A0A1Y9T617"/>
<evidence type="ECO:0000256" key="8">
    <source>
        <dbReference type="ARBA" id="ARBA00022967"/>
    </source>
</evidence>
<protein>
    <recommendedName>
        <fullName evidence="4 16">NADH-ubiquinone oxidoreductase chain 4</fullName>
        <ecNumber evidence="3 16">7.1.1.2</ecNumber>
    </recommendedName>
</protein>
<dbReference type="PRINTS" id="PR01437">
    <property type="entry name" value="NUOXDRDTASE4"/>
</dbReference>
<dbReference type="GO" id="GO:0048039">
    <property type="term" value="F:ubiquinone binding"/>
    <property type="evidence" value="ECO:0007669"/>
    <property type="project" value="TreeGrafter"/>
</dbReference>
<feature type="transmembrane region" description="Helical" evidence="16">
    <location>
        <begin position="410"/>
        <end position="433"/>
    </location>
</feature>
<evidence type="ECO:0000256" key="4">
    <source>
        <dbReference type="ARBA" id="ARBA00021006"/>
    </source>
</evidence>
<evidence type="ECO:0000256" key="15">
    <source>
        <dbReference type="ARBA" id="ARBA00049551"/>
    </source>
</evidence>
<proteinExistence type="inferred from homology"/>
<keyword evidence="14 16" id="KW-0472">Membrane</keyword>
<dbReference type="Pfam" id="PF00361">
    <property type="entry name" value="Proton_antipo_M"/>
    <property type="match status" value="1"/>
</dbReference>
<evidence type="ECO:0000313" key="18">
    <source>
        <dbReference type="EMBL" id="AQT38520.1"/>
    </source>
</evidence>
<evidence type="ECO:0000256" key="13">
    <source>
        <dbReference type="ARBA" id="ARBA00023128"/>
    </source>
</evidence>
<feature type="transmembrane region" description="Helical" evidence="16">
    <location>
        <begin position="263"/>
        <end position="281"/>
    </location>
</feature>
<feature type="transmembrane region" description="Helical" evidence="16">
    <location>
        <begin position="134"/>
        <end position="154"/>
    </location>
</feature>
<feature type="transmembrane region" description="Helical" evidence="16">
    <location>
        <begin position="79"/>
        <end position="97"/>
    </location>
</feature>
<comment type="function">
    <text evidence="16">Core subunit of the mitochondrial membrane respiratory chain NADH dehydrogenase (Complex I) which catalyzes electron transfer from NADH through the respiratory chain, using ubiquinone as an electron acceptor. Essential for the catalytic activity and assembly of complex I.</text>
</comment>
<feature type="transmembrane region" description="Helical" evidence="16">
    <location>
        <begin position="287"/>
        <end position="308"/>
    </location>
</feature>
<organism evidence="18">
    <name type="scientific">Mutela dubia</name>
    <dbReference type="NCBI Taxonomy" id="152234"/>
    <lineage>
        <taxon>Eukaryota</taxon>
        <taxon>Metazoa</taxon>
        <taxon>Spiralia</taxon>
        <taxon>Lophotrochozoa</taxon>
        <taxon>Mollusca</taxon>
        <taxon>Bivalvia</taxon>
        <taxon>Autobranchia</taxon>
        <taxon>Heteroconchia</taxon>
        <taxon>Palaeoheterodonta</taxon>
        <taxon>Unionida</taxon>
        <taxon>Muteloidea</taxon>
        <taxon>Mutelidae</taxon>
        <taxon>Mutela</taxon>
    </lineage>
</organism>